<keyword evidence="2" id="KW-0040">ANK repeat</keyword>
<proteinExistence type="predicted"/>
<accession>A0A8K1FR29</accession>
<evidence type="ECO:0000313" key="3">
    <source>
        <dbReference type="EMBL" id="TMW67183.1"/>
    </source>
</evidence>
<dbReference type="SMART" id="SM00248">
    <property type="entry name" value="ANK"/>
    <property type="match status" value="3"/>
</dbReference>
<name>A0A8K1FR29_PYTOL</name>
<dbReference type="OrthoDB" id="6131344at2759"/>
<keyword evidence="1" id="KW-0677">Repeat</keyword>
<evidence type="ECO:0000313" key="4">
    <source>
        <dbReference type="Proteomes" id="UP000794436"/>
    </source>
</evidence>
<protein>
    <submittedName>
        <fullName evidence="3">Uncharacterized protein</fullName>
    </submittedName>
</protein>
<gene>
    <name evidence="3" type="ORF">Poli38472_012299</name>
</gene>
<evidence type="ECO:0000256" key="2">
    <source>
        <dbReference type="ARBA" id="ARBA00023043"/>
    </source>
</evidence>
<dbReference type="GO" id="GO:0010468">
    <property type="term" value="P:regulation of gene expression"/>
    <property type="evidence" value="ECO:0007669"/>
    <property type="project" value="TreeGrafter"/>
</dbReference>
<evidence type="ECO:0000256" key="1">
    <source>
        <dbReference type="ARBA" id="ARBA00022737"/>
    </source>
</evidence>
<keyword evidence="4" id="KW-1185">Reference proteome</keyword>
<dbReference type="PANTHER" id="PTHR24124">
    <property type="entry name" value="ANKYRIN REPEAT FAMILY A"/>
    <property type="match status" value="1"/>
</dbReference>
<dbReference type="EMBL" id="SPLM01000005">
    <property type="protein sequence ID" value="TMW67183.1"/>
    <property type="molecule type" value="Genomic_DNA"/>
</dbReference>
<dbReference type="Gene3D" id="1.25.40.20">
    <property type="entry name" value="Ankyrin repeat-containing domain"/>
    <property type="match status" value="1"/>
</dbReference>
<dbReference type="Proteomes" id="UP000794436">
    <property type="component" value="Unassembled WGS sequence"/>
</dbReference>
<organism evidence="3 4">
    <name type="scientific">Pythium oligandrum</name>
    <name type="common">Mycoparasitic fungus</name>
    <dbReference type="NCBI Taxonomy" id="41045"/>
    <lineage>
        <taxon>Eukaryota</taxon>
        <taxon>Sar</taxon>
        <taxon>Stramenopiles</taxon>
        <taxon>Oomycota</taxon>
        <taxon>Peronosporomycetes</taxon>
        <taxon>Pythiales</taxon>
        <taxon>Pythiaceae</taxon>
        <taxon>Pythium</taxon>
    </lineage>
</organism>
<dbReference type="InterPro" id="IPR036770">
    <property type="entry name" value="Ankyrin_rpt-contain_sf"/>
</dbReference>
<dbReference type="PANTHER" id="PTHR24124:SF14">
    <property type="entry name" value="CHROMOSOME UNDETERMINED SCAFFOLD_25, WHOLE GENOME SHOTGUN SEQUENCE"/>
    <property type="match status" value="1"/>
</dbReference>
<comment type="caution">
    <text evidence="3">The sequence shown here is derived from an EMBL/GenBank/DDBJ whole genome shotgun (WGS) entry which is preliminary data.</text>
</comment>
<dbReference type="SUPFAM" id="SSF48403">
    <property type="entry name" value="Ankyrin repeat"/>
    <property type="match status" value="1"/>
</dbReference>
<reference evidence="3" key="1">
    <citation type="submission" date="2019-03" db="EMBL/GenBank/DDBJ databases">
        <title>Long read genome sequence of the mycoparasitic Pythium oligandrum ATCC 38472 isolated from sugarbeet rhizosphere.</title>
        <authorList>
            <person name="Gaulin E."/>
        </authorList>
    </citation>
    <scope>NUCLEOTIDE SEQUENCE</scope>
    <source>
        <strain evidence="3">ATCC 38472_TT</strain>
    </source>
</reference>
<dbReference type="AlphaFoldDB" id="A0A8K1FR29"/>
<sequence length="231" mass="25465">MRRMRRAARESGVFGMQHSSASWVGSFKSVDVTLALINNGVDLHGAFNHDSSLHANTFYRHNKVVETLVKDGYVDVDARGEDGVTLLMVAARRQTMQRSGLDIASLLVAHGTNVREQTDSGEIAFHYLVKNQIDKKVVALLVAQDPELINLSDNNGATRLLSSMVQTTDTSFASLAYRIDILLSHGADPFIQSHSVESASQVLMATNQGRAYIASRPHYFPKNKFIKCSET</sequence>
<dbReference type="InterPro" id="IPR002110">
    <property type="entry name" value="Ankyrin_rpt"/>
</dbReference>
<dbReference type="GO" id="GO:0005634">
    <property type="term" value="C:nucleus"/>
    <property type="evidence" value="ECO:0007669"/>
    <property type="project" value="TreeGrafter"/>
</dbReference>